<dbReference type="RefSeq" id="WP_225723017.1">
    <property type="nucleotide sequence ID" value="NZ_JAUFSA010000007.1"/>
</dbReference>
<dbReference type="Proteomes" id="UP001229081">
    <property type="component" value="Unassembled WGS sequence"/>
</dbReference>
<evidence type="ECO:0000256" key="1">
    <source>
        <dbReference type="SAM" id="MobiDB-lite"/>
    </source>
</evidence>
<comment type="caution">
    <text evidence="2">The sequence shown here is derived from an EMBL/GenBank/DDBJ whole genome shotgun (WGS) entry which is preliminary data.</text>
</comment>
<feature type="compositionally biased region" description="Basic residues" evidence="1">
    <location>
        <begin position="1"/>
        <end position="11"/>
    </location>
</feature>
<evidence type="ECO:0000313" key="3">
    <source>
        <dbReference type="Proteomes" id="UP001229081"/>
    </source>
</evidence>
<feature type="region of interest" description="Disordered" evidence="1">
    <location>
        <begin position="1"/>
        <end position="22"/>
    </location>
</feature>
<proteinExistence type="predicted"/>
<protein>
    <submittedName>
        <fullName evidence="2">Uncharacterized protein</fullName>
    </submittedName>
</protein>
<sequence>MHASRRLRGAGRRSGTAPASDDDVAAVRDYARAITQACIDLIDVPLDHNAQQTVIELLLHQAPAAEEAMARLTHTGSPL</sequence>
<accession>A0AAJ1S8U0</accession>
<gene>
    <name evidence="2" type="ORF">QXL92_33585</name>
</gene>
<organism evidence="2 3">
    <name type="scientific">Mycobacterium paragordonae</name>
    <dbReference type="NCBI Taxonomy" id="1389713"/>
    <lineage>
        <taxon>Bacteria</taxon>
        <taxon>Bacillati</taxon>
        <taxon>Actinomycetota</taxon>
        <taxon>Actinomycetes</taxon>
        <taxon>Mycobacteriales</taxon>
        <taxon>Mycobacteriaceae</taxon>
        <taxon>Mycobacterium</taxon>
    </lineage>
</organism>
<evidence type="ECO:0000313" key="2">
    <source>
        <dbReference type="EMBL" id="MDP7739661.1"/>
    </source>
</evidence>
<name>A0AAJ1S8U0_9MYCO</name>
<dbReference type="EMBL" id="JAUFSA010000007">
    <property type="protein sequence ID" value="MDP7739661.1"/>
    <property type="molecule type" value="Genomic_DNA"/>
</dbReference>
<reference evidence="2" key="1">
    <citation type="submission" date="2023-06" db="EMBL/GenBank/DDBJ databases">
        <title>Identification of two novel mycobacterium reveal diversities and complexities of Mycobacterium gordonae clade.</title>
        <authorList>
            <person name="Matsumoto Y."/>
            <person name="Nakamura S."/>
            <person name="Motooka D."/>
            <person name="Fukushima K."/>
        </authorList>
    </citation>
    <scope>NUCLEOTIDE SEQUENCE</scope>
    <source>
        <strain evidence="2">TY812</strain>
    </source>
</reference>
<dbReference type="AlphaFoldDB" id="A0AAJ1S8U0"/>